<dbReference type="GO" id="GO:0016787">
    <property type="term" value="F:hydrolase activity"/>
    <property type="evidence" value="ECO:0007669"/>
    <property type="project" value="UniProtKB-KW"/>
</dbReference>
<comment type="caution">
    <text evidence="1">The sequence shown here is derived from an EMBL/GenBank/DDBJ whole genome shotgun (WGS) entry which is preliminary data.</text>
</comment>
<proteinExistence type="predicted"/>
<evidence type="ECO:0000313" key="2">
    <source>
        <dbReference type="Proteomes" id="UP000439903"/>
    </source>
</evidence>
<dbReference type="AlphaFoldDB" id="A0A8H4ADD2"/>
<keyword evidence="2" id="KW-1185">Reference proteome</keyword>
<dbReference type="EMBL" id="WTPW01000762">
    <property type="protein sequence ID" value="KAF0482362.1"/>
    <property type="molecule type" value="Genomic_DNA"/>
</dbReference>
<dbReference type="OrthoDB" id="10261556at2759"/>
<accession>A0A8H4ADD2</accession>
<protein>
    <submittedName>
        <fullName evidence="1">P-loop containing nucleoside triphosphate hydrolase protein</fullName>
    </submittedName>
</protein>
<reference evidence="1 2" key="1">
    <citation type="journal article" date="2019" name="Environ. Microbiol.">
        <title>At the nexus of three kingdoms: the genome of the mycorrhizal fungus Gigaspora margarita provides insights into plant, endobacterial and fungal interactions.</title>
        <authorList>
            <person name="Venice F."/>
            <person name="Ghignone S."/>
            <person name="Salvioli di Fossalunga A."/>
            <person name="Amselem J."/>
            <person name="Novero M."/>
            <person name="Xianan X."/>
            <person name="Sedzielewska Toro K."/>
            <person name="Morin E."/>
            <person name="Lipzen A."/>
            <person name="Grigoriev I.V."/>
            <person name="Henrissat B."/>
            <person name="Martin F.M."/>
            <person name="Bonfante P."/>
        </authorList>
    </citation>
    <scope>NUCLEOTIDE SEQUENCE [LARGE SCALE GENOMIC DNA]</scope>
    <source>
        <strain evidence="1 2">BEG34</strain>
    </source>
</reference>
<organism evidence="1 2">
    <name type="scientific">Gigaspora margarita</name>
    <dbReference type="NCBI Taxonomy" id="4874"/>
    <lineage>
        <taxon>Eukaryota</taxon>
        <taxon>Fungi</taxon>
        <taxon>Fungi incertae sedis</taxon>
        <taxon>Mucoromycota</taxon>
        <taxon>Glomeromycotina</taxon>
        <taxon>Glomeromycetes</taxon>
        <taxon>Diversisporales</taxon>
        <taxon>Gigasporaceae</taxon>
        <taxon>Gigaspora</taxon>
    </lineage>
</organism>
<name>A0A8H4ADD2_GIGMA</name>
<evidence type="ECO:0000313" key="1">
    <source>
        <dbReference type="EMBL" id="KAF0482362.1"/>
    </source>
</evidence>
<gene>
    <name evidence="1" type="ORF">F8M41_023452</name>
</gene>
<keyword evidence="1" id="KW-0378">Hydrolase</keyword>
<dbReference type="Proteomes" id="UP000439903">
    <property type="component" value="Unassembled WGS sequence"/>
</dbReference>
<sequence length="138" mass="15797">MGIPATTFYALSEQPPELQERIFEKLCDIVTPSKLQIIRNNKIYRSDFKLEAISNPCEKEKLVQAIISIIDSIPNGQVIVYSASVSNCITFGQLLSKHYESQYVEIYYCSMKSIDCDTTLKYEKMARLNSCLQQILLE</sequence>